<feature type="binding site" evidence="5">
    <location>
        <position position="346"/>
    </location>
    <ligand>
        <name>Fe cation</name>
        <dbReference type="ChEBI" id="CHEBI:24875"/>
        <note>catalytic</note>
    </ligand>
</feature>
<dbReference type="InterPro" id="IPR004294">
    <property type="entry name" value="Carotenoid_Oase"/>
</dbReference>
<comment type="caution">
    <text evidence="7">The sequence shown here is derived from an EMBL/GenBank/DDBJ whole genome shotgun (WGS) entry which is preliminary data.</text>
</comment>
<evidence type="ECO:0000256" key="2">
    <source>
        <dbReference type="ARBA" id="ARBA00022723"/>
    </source>
</evidence>
<organism evidence="7 8">
    <name type="scientific">Thalassiosira oceanica</name>
    <name type="common">Marine diatom</name>
    <dbReference type="NCBI Taxonomy" id="159749"/>
    <lineage>
        <taxon>Eukaryota</taxon>
        <taxon>Sar</taxon>
        <taxon>Stramenopiles</taxon>
        <taxon>Ochrophyta</taxon>
        <taxon>Bacillariophyta</taxon>
        <taxon>Coscinodiscophyceae</taxon>
        <taxon>Thalassiosirophycidae</taxon>
        <taxon>Thalassiosirales</taxon>
        <taxon>Thalassiosiraceae</taxon>
        <taxon>Thalassiosira</taxon>
    </lineage>
</organism>
<evidence type="ECO:0000313" key="8">
    <source>
        <dbReference type="Proteomes" id="UP000266841"/>
    </source>
</evidence>
<dbReference type="PANTHER" id="PTHR10543:SF89">
    <property type="entry name" value="CAROTENOID 9,10(9',10')-CLEAVAGE DIOXYGENASE 1"/>
    <property type="match status" value="1"/>
</dbReference>
<comment type="similarity">
    <text evidence="1">Belongs to the carotenoid oxygenase family.</text>
</comment>
<proteinExistence type="inferred from homology"/>
<feature type="chain" id="PRO_5003839585" description="Dioxygenase" evidence="6">
    <location>
        <begin position="19"/>
        <end position="672"/>
    </location>
</feature>
<evidence type="ECO:0000256" key="5">
    <source>
        <dbReference type="PIRSR" id="PIRSR604294-1"/>
    </source>
</evidence>
<reference evidence="7 8" key="1">
    <citation type="journal article" date="2012" name="Genome Biol.">
        <title>Genome and low-iron response of an oceanic diatom adapted to chronic iron limitation.</title>
        <authorList>
            <person name="Lommer M."/>
            <person name="Specht M."/>
            <person name="Roy A.S."/>
            <person name="Kraemer L."/>
            <person name="Andreson R."/>
            <person name="Gutowska M.A."/>
            <person name="Wolf J."/>
            <person name="Bergner S.V."/>
            <person name="Schilhabel M.B."/>
            <person name="Klostermeier U.C."/>
            <person name="Beiko R.G."/>
            <person name="Rosenstiel P."/>
            <person name="Hippler M."/>
            <person name="Laroche J."/>
        </authorList>
    </citation>
    <scope>NUCLEOTIDE SEQUENCE [LARGE SCALE GENOMIC DNA]</scope>
    <source>
        <strain evidence="7 8">CCMP1005</strain>
    </source>
</reference>
<dbReference type="Pfam" id="PF03055">
    <property type="entry name" value="RPE65"/>
    <property type="match status" value="2"/>
</dbReference>
<evidence type="ECO:0000256" key="4">
    <source>
        <dbReference type="ARBA" id="ARBA00023004"/>
    </source>
</evidence>
<dbReference type="Proteomes" id="UP000266841">
    <property type="component" value="Unassembled WGS sequence"/>
</dbReference>
<dbReference type="GO" id="GO:0046872">
    <property type="term" value="F:metal ion binding"/>
    <property type="evidence" value="ECO:0007669"/>
    <property type="project" value="UniProtKB-KW"/>
</dbReference>
<accession>K0RZI4</accession>
<keyword evidence="6" id="KW-0732">Signal</keyword>
<comment type="cofactor">
    <cofactor evidence="5">
        <name>Fe(2+)</name>
        <dbReference type="ChEBI" id="CHEBI:29033"/>
    </cofactor>
    <text evidence="5">Binds 1 Fe(2+) ion per subunit.</text>
</comment>
<feature type="binding site" evidence="5">
    <location>
        <position position="624"/>
    </location>
    <ligand>
        <name>Fe cation</name>
        <dbReference type="ChEBI" id="CHEBI:24875"/>
        <note>catalytic</note>
    </ligand>
</feature>
<dbReference type="GO" id="GO:0016121">
    <property type="term" value="P:carotene catabolic process"/>
    <property type="evidence" value="ECO:0007669"/>
    <property type="project" value="TreeGrafter"/>
</dbReference>
<evidence type="ECO:0000256" key="6">
    <source>
        <dbReference type="SAM" id="SignalP"/>
    </source>
</evidence>
<dbReference type="PANTHER" id="PTHR10543">
    <property type="entry name" value="BETA-CAROTENE DIOXYGENASE"/>
    <property type="match status" value="1"/>
</dbReference>
<dbReference type="GO" id="GO:0009570">
    <property type="term" value="C:chloroplast stroma"/>
    <property type="evidence" value="ECO:0007669"/>
    <property type="project" value="TreeGrafter"/>
</dbReference>
<name>K0RZI4_THAOC</name>
<dbReference type="AlphaFoldDB" id="K0RZI4"/>
<protein>
    <recommendedName>
        <fullName evidence="9">Dioxygenase</fullName>
    </recommendedName>
</protein>
<dbReference type="OMA" id="HDENTWK"/>
<feature type="binding site" evidence="5">
    <location>
        <position position="414"/>
    </location>
    <ligand>
        <name>Fe cation</name>
        <dbReference type="ChEBI" id="CHEBI:24875"/>
        <note>catalytic</note>
    </ligand>
</feature>
<sequence>MKTTTLLAIALFTVTAAAFTSPNYCHRTRGDVTTLKFDTAEGHPPAPMIVEQKTPVRRSFLHRLDRFLTELQGTTKHLEKHAFLRGNFAPVSEEHVALPVEIAEGELPLGLDGAFLRNGPNPIRAIQRKRYHWFDGHAMLHTLMIKDGKATYTNQVKGQRGTTRLGFNADTIPTALPFQFIPSPRYNIELRLGEEFFPTIGEYKGVESLFICNSLMQRHCASCSFPRLAWADETIIPSSLGQAENQGLEASRPPQYKSNLPLECRMSEDGRLDLVGYETFNDVLDYPVSAHPIQDGDELVFHSYTVDQKLIEDHGTMKLGRYNSQKDQVETYFVPTPSKSYVSFAHSIISTDNYIIVWDCSVHFKTDALFTGGSFFKSNRYFTLKFGVVPKNKDNVQIDDVLWIDSREVGAIVHPLHAWEEHVNEYDDNGGVVSSNVTLKLWTPFCEDLRLELDQSNTFHMVEFAIDTAARKVSKSIIDESINSEFACMPPPTRRPRQAVTPPSTYVPSRGYTRVNARNASTREFVSSLSSDKRFGFTAIFGEDNDGFRGYAKWDLVKRRLDNGELGGEPMLVRSGEYGDERIYVGSYLYNQDEDKSYFALYDGETGGQVCRLAMRQRVPFGFHGQYIDGEDLRAHFKYHEASDSGFNASCPAKWLRFFLRDYILGSGSENR</sequence>
<keyword evidence="2 5" id="KW-0479">Metal-binding</keyword>
<dbReference type="EMBL" id="AGNL01036249">
    <property type="protein sequence ID" value="EJK54176.1"/>
    <property type="molecule type" value="Genomic_DNA"/>
</dbReference>
<evidence type="ECO:0000313" key="7">
    <source>
        <dbReference type="EMBL" id="EJK54176.1"/>
    </source>
</evidence>
<keyword evidence="3" id="KW-0560">Oxidoreductase</keyword>
<dbReference type="eggNOG" id="KOG1285">
    <property type="taxonomic scope" value="Eukaryota"/>
</dbReference>
<evidence type="ECO:0000256" key="3">
    <source>
        <dbReference type="ARBA" id="ARBA00023002"/>
    </source>
</evidence>
<gene>
    <name evidence="7" type="ORF">THAOC_26260</name>
</gene>
<feature type="signal peptide" evidence="6">
    <location>
        <begin position="1"/>
        <end position="18"/>
    </location>
</feature>
<evidence type="ECO:0008006" key="9">
    <source>
        <dbReference type="Google" id="ProtNLM"/>
    </source>
</evidence>
<keyword evidence="4 5" id="KW-0408">Iron</keyword>
<evidence type="ECO:0000256" key="1">
    <source>
        <dbReference type="ARBA" id="ARBA00006787"/>
    </source>
</evidence>
<dbReference type="OrthoDB" id="44185at2759"/>
<dbReference type="GO" id="GO:0010436">
    <property type="term" value="F:carotenoid dioxygenase activity"/>
    <property type="evidence" value="ECO:0007669"/>
    <property type="project" value="TreeGrafter"/>
</dbReference>
<keyword evidence="8" id="KW-1185">Reference proteome</keyword>
<feature type="binding site" evidence="5">
    <location>
        <position position="291"/>
    </location>
    <ligand>
        <name>Fe cation</name>
        <dbReference type="ChEBI" id="CHEBI:24875"/>
        <note>catalytic</note>
    </ligand>
</feature>